<dbReference type="AlphaFoldDB" id="A0A0H2R4X7"/>
<keyword evidence="1" id="KW-1133">Transmembrane helix</keyword>
<proteinExistence type="predicted"/>
<dbReference type="InParanoid" id="A0A0H2R4X7"/>
<name>A0A0H2R4X7_9AGAM</name>
<feature type="transmembrane region" description="Helical" evidence="1">
    <location>
        <begin position="63"/>
        <end position="81"/>
    </location>
</feature>
<feature type="domain" description="Distal membrane-arm assembly complex protein 1-like" evidence="2">
    <location>
        <begin position="31"/>
        <end position="75"/>
    </location>
</feature>
<dbReference type="OrthoDB" id="6604875at2759"/>
<accession>A0A0H2R4X7</accession>
<keyword evidence="1" id="KW-0472">Membrane</keyword>
<organism evidence="3 4">
    <name type="scientific">Schizopora paradoxa</name>
    <dbReference type="NCBI Taxonomy" id="27342"/>
    <lineage>
        <taxon>Eukaryota</taxon>
        <taxon>Fungi</taxon>
        <taxon>Dikarya</taxon>
        <taxon>Basidiomycota</taxon>
        <taxon>Agaricomycotina</taxon>
        <taxon>Agaricomycetes</taxon>
        <taxon>Hymenochaetales</taxon>
        <taxon>Schizoporaceae</taxon>
        <taxon>Schizopora</taxon>
    </lineage>
</organism>
<dbReference type="Pfam" id="PF15055">
    <property type="entry name" value="DMAC1_Dmo2"/>
    <property type="match status" value="1"/>
</dbReference>
<dbReference type="STRING" id="27342.A0A0H2R4X7"/>
<keyword evidence="1" id="KW-0812">Transmembrane</keyword>
<evidence type="ECO:0000313" key="3">
    <source>
        <dbReference type="EMBL" id="KLO06850.1"/>
    </source>
</evidence>
<gene>
    <name evidence="3" type="ORF">SCHPADRAFT_837465</name>
</gene>
<evidence type="ECO:0000259" key="2">
    <source>
        <dbReference type="Pfam" id="PF15055"/>
    </source>
</evidence>
<feature type="transmembrane region" description="Helical" evidence="1">
    <location>
        <begin position="33"/>
        <end position="51"/>
    </location>
</feature>
<dbReference type="Proteomes" id="UP000053477">
    <property type="component" value="Unassembled WGS sequence"/>
</dbReference>
<sequence length="87" mass="9279">MVGVTNSDKPDSDQRQKLIAGASLVKVDSRECFSCRLIGAGSLGLVGVYALHSARPSQPGSPLGRRFMAGLGVCFLVASYMRWCAEM</sequence>
<dbReference type="EMBL" id="KQ086177">
    <property type="protein sequence ID" value="KLO06850.1"/>
    <property type="molecule type" value="Genomic_DNA"/>
</dbReference>
<keyword evidence="4" id="KW-1185">Reference proteome</keyword>
<protein>
    <recommendedName>
        <fullName evidence="2">Distal membrane-arm assembly complex protein 1-like domain-containing protein</fullName>
    </recommendedName>
</protein>
<evidence type="ECO:0000256" key="1">
    <source>
        <dbReference type="SAM" id="Phobius"/>
    </source>
</evidence>
<dbReference type="InterPro" id="IPR028036">
    <property type="entry name" value="DMAC1-like_dom"/>
</dbReference>
<evidence type="ECO:0000313" key="4">
    <source>
        <dbReference type="Proteomes" id="UP000053477"/>
    </source>
</evidence>
<reference evidence="3 4" key="1">
    <citation type="submission" date="2015-04" db="EMBL/GenBank/DDBJ databases">
        <title>Complete genome sequence of Schizopora paradoxa KUC8140, a cosmopolitan wood degrader in East Asia.</title>
        <authorList>
            <consortium name="DOE Joint Genome Institute"/>
            <person name="Min B."/>
            <person name="Park H."/>
            <person name="Jang Y."/>
            <person name="Kim J.-J."/>
            <person name="Kim K.H."/>
            <person name="Pangilinan J."/>
            <person name="Lipzen A."/>
            <person name="Riley R."/>
            <person name="Grigoriev I.V."/>
            <person name="Spatafora J.W."/>
            <person name="Choi I.-G."/>
        </authorList>
    </citation>
    <scope>NUCLEOTIDE SEQUENCE [LARGE SCALE GENOMIC DNA]</scope>
    <source>
        <strain evidence="3 4">KUC8140</strain>
    </source>
</reference>